<name>A0A8J6YXK3_9PROT</name>
<feature type="binding site" evidence="7">
    <location>
        <position position="197"/>
    </location>
    <ligand>
        <name>UDP-N-acetyl-alpha-D-muramoyl-L-alanyl-D-glutamate</name>
        <dbReference type="ChEBI" id="CHEBI:83900"/>
    </ligand>
</feature>
<dbReference type="GO" id="GO:0008765">
    <property type="term" value="F:UDP-N-acetylmuramoylalanyl-D-glutamate-2,6-diaminopimelate ligase activity"/>
    <property type="evidence" value="ECO:0007669"/>
    <property type="project" value="UniProtKB-UniRule"/>
</dbReference>
<evidence type="ECO:0000313" key="13">
    <source>
        <dbReference type="Proteomes" id="UP000631034"/>
    </source>
</evidence>
<dbReference type="GO" id="GO:0005524">
    <property type="term" value="F:ATP binding"/>
    <property type="evidence" value="ECO:0007669"/>
    <property type="project" value="UniProtKB-UniRule"/>
</dbReference>
<keyword evidence="2 7" id="KW-0132">Cell division</keyword>
<dbReference type="InterPro" id="IPR004101">
    <property type="entry name" value="Mur_ligase_C"/>
</dbReference>
<dbReference type="UniPathway" id="UPA00219"/>
<dbReference type="InterPro" id="IPR035911">
    <property type="entry name" value="MurE/MurF_N"/>
</dbReference>
<dbReference type="SUPFAM" id="SSF53244">
    <property type="entry name" value="MurD-like peptide ligases, peptide-binding domain"/>
    <property type="match status" value="1"/>
</dbReference>
<feature type="binding site" evidence="7">
    <location>
        <position position="189"/>
    </location>
    <ligand>
        <name>UDP-N-acetyl-alpha-D-muramoyl-L-alanyl-D-glutamate</name>
        <dbReference type="ChEBI" id="CHEBI:83900"/>
    </ligand>
</feature>
<evidence type="ECO:0000256" key="3">
    <source>
        <dbReference type="ARBA" id="ARBA00022960"/>
    </source>
</evidence>
<dbReference type="InterPro" id="IPR036615">
    <property type="entry name" value="Mur_ligase_C_dom_sf"/>
</dbReference>
<dbReference type="InterPro" id="IPR036565">
    <property type="entry name" value="Mur-like_cat_sf"/>
</dbReference>
<dbReference type="Proteomes" id="UP000631034">
    <property type="component" value="Unassembled WGS sequence"/>
</dbReference>
<protein>
    <recommendedName>
        <fullName evidence="7">UDP-N-acetylmuramoyl-L-alanyl-D-glutamate--2,6-diaminopimelate ligase</fullName>
        <ecNumber evidence="7">6.3.2.13</ecNumber>
    </recommendedName>
    <alternativeName>
        <fullName evidence="7">Meso-A2pm-adding enzyme</fullName>
    </alternativeName>
    <alternativeName>
        <fullName evidence="7">Meso-diaminopimelate-adding enzyme</fullName>
    </alternativeName>
    <alternativeName>
        <fullName evidence="7">UDP-MurNAc-L-Ala-D-Glu:meso-diaminopimelate ligase</fullName>
    </alternativeName>
    <alternativeName>
        <fullName evidence="7">UDP-MurNAc-tripeptide synthetase</fullName>
    </alternativeName>
    <alternativeName>
        <fullName evidence="7">UDP-N-acetylmuramyl-tripeptide synthetase</fullName>
    </alternativeName>
</protein>
<dbReference type="SUPFAM" id="SSF63418">
    <property type="entry name" value="MurE/MurF N-terminal domain"/>
    <property type="match status" value="1"/>
</dbReference>
<dbReference type="AlphaFoldDB" id="A0A8J6YXK3"/>
<proteinExistence type="inferred from homology"/>
<evidence type="ECO:0000256" key="8">
    <source>
        <dbReference type="RuleBase" id="RU004135"/>
    </source>
</evidence>
<feature type="domain" description="Mur ligase N-terminal catalytic" evidence="9">
    <location>
        <begin position="29"/>
        <end position="107"/>
    </location>
</feature>
<feature type="binding site" evidence="7">
    <location>
        <position position="36"/>
    </location>
    <ligand>
        <name>UDP-N-acetyl-alpha-D-muramoyl-L-alanyl-D-glutamate</name>
        <dbReference type="ChEBI" id="CHEBI:83900"/>
    </ligand>
</feature>
<dbReference type="Gene3D" id="3.40.1190.10">
    <property type="entry name" value="Mur-like, catalytic domain"/>
    <property type="match status" value="1"/>
</dbReference>
<dbReference type="RefSeq" id="WP_192534521.1">
    <property type="nucleotide sequence ID" value="NZ_JACZHT010000005.1"/>
</dbReference>
<evidence type="ECO:0000256" key="6">
    <source>
        <dbReference type="ARBA" id="ARBA00023316"/>
    </source>
</evidence>
<dbReference type="InterPro" id="IPR005761">
    <property type="entry name" value="UDP-N-AcMur-Glu-dNH2Pim_ligase"/>
</dbReference>
<feature type="binding site" evidence="7">
    <location>
        <position position="476"/>
    </location>
    <ligand>
        <name>meso-2,6-diaminopimelate</name>
        <dbReference type="ChEBI" id="CHEBI:57791"/>
    </ligand>
</feature>
<comment type="subcellular location">
    <subcellularLocation>
        <location evidence="7 8">Cytoplasm</location>
    </subcellularLocation>
</comment>
<comment type="cofactor">
    <cofactor evidence="7">
        <name>Mg(2+)</name>
        <dbReference type="ChEBI" id="CHEBI:18420"/>
    </cofactor>
</comment>
<comment type="function">
    <text evidence="7">Catalyzes the addition of meso-diaminopimelic acid to the nucleotide precursor UDP-N-acetylmuramoyl-L-alanyl-D-glutamate (UMAG) in the biosynthesis of bacterial cell-wall peptidoglycan.</text>
</comment>
<feature type="binding site" evidence="7">
    <location>
        <begin position="162"/>
        <end position="163"/>
    </location>
    <ligand>
        <name>UDP-N-acetyl-alpha-D-muramoyl-L-alanyl-D-glutamate</name>
        <dbReference type="ChEBI" id="CHEBI:83900"/>
    </ligand>
</feature>
<dbReference type="EMBL" id="JACZHT010000005">
    <property type="protein sequence ID" value="MBE1237512.1"/>
    <property type="molecule type" value="Genomic_DNA"/>
</dbReference>
<evidence type="ECO:0000256" key="7">
    <source>
        <dbReference type="HAMAP-Rule" id="MF_00208"/>
    </source>
</evidence>
<feature type="domain" description="Mur ligase C-terminal" evidence="10">
    <location>
        <begin position="350"/>
        <end position="474"/>
    </location>
</feature>
<evidence type="ECO:0000259" key="9">
    <source>
        <dbReference type="Pfam" id="PF01225"/>
    </source>
</evidence>
<dbReference type="SUPFAM" id="SSF53623">
    <property type="entry name" value="MurD-like peptide ligases, catalytic domain"/>
    <property type="match status" value="1"/>
</dbReference>
<dbReference type="InterPro" id="IPR000713">
    <property type="entry name" value="Mur_ligase_N"/>
</dbReference>
<comment type="catalytic activity">
    <reaction evidence="7">
        <text>UDP-N-acetyl-alpha-D-muramoyl-L-alanyl-D-glutamate + meso-2,6-diaminopimelate + ATP = UDP-N-acetyl-alpha-D-muramoyl-L-alanyl-gamma-D-glutamyl-meso-2,6-diaminopimelate + ADP + phosphate + H(+)</text>
        <dbReference type="Rhea" id="RHEA:23676"/>
        <dbReference type="ChEBI" id="CHEBI:15378"/>
        <dbReference type="ChEBI" id="CHEBI:30616"/>
        <dbReference type="ChEBI" id="CHEBI:43474"/>
        <dbReference type="ChEBI" id="CHEBI:57791"/>
        <dbReference type="ChEBI" id="CHEBI:83900"/>
        <dbReference type="ChEBI" id="CHEBI:83905"/>
        <dbReference type="ChEBI" id="CHEBI:456216"/>
        <dbReference type="EC" id="6.3.2.13"/>
    </reaction>
</comment>
<evidence type="ECO:0000256" key="5">
    <source>
        <dbReference type="ARBA" id="ARBA00023306"/>
    </source>
</evidence>
<dbReference type="EC" id="6.3.2.13" evidence="7"/>
<keyword evidence="7" id="KW-0547">Nucleotide-binding</keyword>
<dbReference type="GO" id="GO:0000287">
    <property type="term" value="F:magnesium ion binding"/>
    <property type="evidence" value="ECO:0007669"/>
    <property type="project" value="UniProtKB-UniRule"/>
</dbReference>
<comment type="PTM">
    <text evidence="7">Carboxylation is probably crucial for Mg(2+) binding and, consequently, for the gamma-phosphate positioning of ATP.</text>
</comment>
<evidence type="ECO:0000256" key="4">
    <source>
        <dbReference type="ARBA" id="ARBA00022984"/>
    </source>
</evidence>
<evidence type="ECO:0000256" key="2">
    <source>
        <dbReference type="ARBA" id="ARBA00022618"/>
    </source>
</evidence>
<keyword evidence="7" id="KW-0067">ATP-binding</keyword>
<dbReference type="Pfam" id="PF08245">
    <property type="entry name" value="Mur_ligase_M"/>
    <property type="match status" value="1"/>
</dbReference>
<dbReference type="GO" id="GO:0071555">
    <property type="term" value="P:cell wall organization"/>
    <property type="evidence" value="ECO:0007669"/>
    <property type="project" value="UniProtKB-KW"/>
</dbReference>
<gene>
    <name evidence="7" type="primary">murE</name>
    <name evidence="12" type="ORF">IHV25_07605</name>
</gene>
<feature type="short sequence motif" description="Meso-diaminopimelate recognition motif" evidence="7">
    <location>
        <begin position="424"/>
        <end position="427"/>
    </location>
</feature>
<keyword evidence="4 7" id="KW-0573">Peptidoglycan synthesis</keyword>
<dbReference type="NCBIfam" id="NF001126">
    <property type="entry name" value="PRK00139.1-4"/>
    <property type="match status" value="1"/>
</dbReference>
<keyword evidence="6 7" id="KW-0961">Cell wall biogenesis/degradation</keyword>
<reference evidence="12" key="1">
    <citation type="submission" date="2020-10" db="EMBL/GenBank/DDBJ databases">
        <title>Genome sequence of the unusual species of purple photosynthetic bacteria, Phaeovibrio sulfidiphilus DSM 23193, type strain.</title>
        <authorList>
            <person name="Kyndt J.A."/>
            <person name="Meyer T.E."/>
        </authorList>
    </citation>
    <scope>NUCLEOTIDE SEQUENCE</scope>
    <source>
        <strain evidence="12">DSM 23193</strain>
    </source>
</reference>
<evidence type="ECO:0000256" key="1">
    <source>
        <dbReference type="ARBA" id="ARBA00005898"/>
    </source>
</evidence>
<comment type="pathway">
    <text evidence="7 8">Cell wall biogenesis; peptidoglycan biosynthesis.</text>
</comment>
<evidence type="ECO:0000259" key="11">
    <source>
        <dbReference type="Pfam" id="PF08245"/>
    </source>
</evidence>
<keyword evidence="7" id="KW-0460">Magnesium</keyword>
<keyword evidence="3 7" id="KW-0133">Cell shape</keyword>
<feature type="binding site" evidence="7">
    <location>
        <begin position="424"/>
        <end position="427"/>
    </location>
    <ligand>
        <name>meso-2,6-diaminopimelate</name>
        <dbReference type="ChEBI" id="CHEBI:57791"/>
    </ligand>
</feature>
<dbReference type="PANTHER" id="PTHR23135">
    <property type="entry name" value="MUR LIGASE FAMILY MEMBER"/>
    <property type="match status" value="1"/>
</dbReference>
<comment type="similarity">
    <text evidence="1 7">Belongs to the MurCDEF family. MurE subfamily.</text>
</comment>
<accession>A0A8J6YXK3</accession>
<keyword evidence="7 12" id="KW-0436">Ligase</keyword>
<dbReference type="GO" id="GO:0008360">
    <property type="term" value="P:regulation of cell shape"/>
    <property type="evidence" value="ECO:0007669"/>
    <property type="project" value="UniProtKB-KW"/>
</dbReference>
<dbReference type="GO" id="GO:0051301">
    <property type="term" value="P:cell division"/>
    <property type="evidence" value="ECO:0007669"/>
    <property type="project" value="UniProtKB-KW"/>
</dbReference>
<dbReference type="GO" id="GO:0005737">
    <property type="term" value="C:cytoplasm"/>
    <property type="evidence" value="ECO:0007669"/>
    <property type="project" value="UniProtKB-SubCell"/>
</dbReference>
<dbReference type="Pfam" id="PF01225">
    <property type="entry name" value="Mur_ligase"/>
    <property type="match status" value="1"/>
</dbReference>
<keyword evidence="5 7" id="KW-0131">Cell cycle</keyword>
<feature type="binding site" evidence="7">
    <location>
        <position position="195"/>
    </location>
    <ligand>
        <name>UDP-N-acetyl-alpha-D-muramoyl-L-alanyl-D-glutamate</name>
        <dbReference type="ChEBI" id="CHEBI:83900"/>
    </ligand>
</feature>
<dbReference type="PANTHER" id="PTHR23135:SF4">
    <property type="entry name" value="UDP-N-ACETYLMURAMOYL-L-ALANYL-D-GLUTAMATE--2,6-DIAMINOPIMELATE LIGASE MURE HOMOLOG, CHLOROPLASTIC"/>
    <property type="match status" value="1"/>
</dbReference>
<keyword evidence="13" id="KW-1185">Reference proteome</keyword>
<dbReference type="Gene3D" id="3.90.190.20">
    <property type="entry name" value="Mur ligase, C-terminal domain"/>
    <property type="match status" value="1"/>
</dbReference>
<feature type="domain" description="Mur ligase central" evidence="11">
    <location>
        <begin position="117"/>
        <end position="320"/>
    </location>
</feature>
<dbReference type="GO" id="GO:0009252">
    <property type="term" value="P:peptidoglycan biosynthetic process"/>
    <property type="evidence" value="ECO:0007669"/>
    <property type="project" value="UniProtKB-UniRule"/>
</dbReference>
<evidence type="ECO:0000313" key="12">
    <source>
        <dbReference type="EMBL" id="MBE1237512.1"/>
    </source>
</evidence>
<dbReference type="Pfam" id="PF02875">
    <property type="entry name" value="Mur_ligase_C"/>
    <property type="match status" value="1"/>
</dbReference>
<dbReference type="NCBIfam" id="TIGR01085">
    <property type="entry name" value="murE"/>
    <property type="match status" value="1"/>
</dbReference>
<comment type="caution">
    <text evidence="12">The sequence shown here is derived from an EMBL/GenBank/DDBJ whole genome shotgun (WGS) entry which is preliminary data.</text>
</comment>
<feature type="binding site" evidence="7">
    <location>
        <begin position="119"/>
        <end position="125"/>
    </location>
    <ligand>
        <name>ATP</name>
        <dbReference type="ChEBI" id="CHEBI:30616"/>
    </ligand>
</feature>
<feature type="binding site" evidence="7">
    <location>
        <position position="400"/>
    </location>
    <ligand>
        <name>meso-2,6-diaminopimelate</name>
        <dbReference type="ChEBI" id="CHEBI:57791"/>
    </ligand>
</feature>
<evidence type="ECO:0000259" key="10">
    <source>
        <dbReference type="Pfam" id="PF02875"/>
    </source>
</evidence>
<dbReference type="NCBIfam" id="NF001124">
    <property type="entry name" value="PRK00139.1-2"/>
    <property type="match status" value="1"/>
</dbReference>
<sequence>MKLSCALQALGDEAVAVPAPVSGDGDPVITGLSADSRTVVTDGLFAALPGVRADGRAFIAAAVERGARVVLAPPGTMLPEGAAQAGVVLLTHPNPRRALALLAAEFYGPQPSPIVAVTGTNGKTSTVSFARQLWLGMGRTGAVTIGTLGVQGDGLNIDTSMTTPDPVTLHRVLAQIRKSGGGPVALEASSHGLEQHRLDGVRLAATGFTNLSRDHLDHHHTMEAYLAAKLRLFSEVLPGGGIIVANADIPEAATLRAIGERRCMPVWFYGRNGADIRLVDSTPAPDGQLLRLQVLGYKTEVFLPLVGDFQAMNVLCALGLVLGSLTPQSFAGSQAPEIVELLATLKGAPGRLELVGEHPLGAHVYVDYAHTPDALESALRALRPHCAGRLVCVFGCGGDRDAGKRPVMGEIASRLADRVIVTDDNPRSEDPALIRAAILEQAPGAREIGDRAAAISEAVSGLGSGDVLLIAGKGHETSQVVGDRVYPFNDAEEARQAIRKVEEA</sequence>
<feature type="binding site" evidence="7">
    <location>
        <position position="472"/>
    </location>
    <ligand>
        <name>meso-2,6-diaminopimelate</name>
        <dbReference type="ChEBI" id="CHEBI:57791"/>
    </ligand>
</feature>
<keyword evidence="7" id="KW-0963">Cytoplasm</keyword>
<dbReference type="HAMAP" id="MF_00208">
    <property type="entry name" value="MurE"/>
    <property type="match status" value="1"/>
</dbReference>
<comment type="caution">
    <text evidence="7">Lacks conserved residue(s) required for the propagation of feature annotation.</text>
</comment>
<dbReference type="InterPro" id="IPR013221">
    <property type="entry name" value="Mur_ligase_cen"/>
</dbReference>
<organism evidence="12 13">
    <name type="scientific">Phaeovibrio sulfidiphilus</name>
    <dbReference type="NCBI Taxonomy" id="1220600"/>
    <lineage>
        <taxon>Bacteria</taxon>
        <taxon>Pseudomonadati</taxon>
        <taxon>Pseudomonadota</taxon>
        <taxon>Alphaproteobacteria</taxon>
        <taxon>Rhodospirillales</taxon>
        <taxon>Rhodospirillaceae</taxon>
        <taxon>Phaeovibrio</taxon>
    </lineage>
</organism>
<feature type="modified residue" description="N6-carboxylysine" evidence="7">
    <location>
        <position position="229"/>
    </location>
</feature>
<dbReference type="Gene3D" id="3.40.1390.10">
    <property type="entry name" value="MurE/MurF, N-terminal domain"/>
    <property type="match status" value="1"/>
</dbReference>